<name>A0A6N3FMC7_9FIRM</name>
<gene>
    <name evidence="1" type="ORF">VRLFYP33_02383</name>
</gene>
<protein>
    <submittedName>
        <fullName evidence="1">Uncharacterized protein</fullName>
    </submittedName>
</protein>
<dbReference type="AlphaFoldDB" id="A0A6N3FMC7"/>
<dbReference type="RefSeq" id="WP_021842573.1">
    <property type="nucleotide sequence ID" value="NZ_CACRUX010000101.1"/>
</dbReference>
<accession>A0A6N3FMC7</accession>
<organism evidence="1">
    <name type="scientific">Veillonella ratti</name>
    <dbReference type="NCBI Taxonomy" id="103892"/>
    <lineage>
        <taxon>Bacteria</taxon>
        <taxon>Bacillati</taxon>
        <taxon>Bacillota</taxon>
        <taxon>Negativicutes</taxon>
        <taxon>Veillonellales</taxon>
        <taxon>Veillonellaceae</taxon>
        <taxon>Veillonella</taxon>
    </lineage>
</organism>
<sequence length="111" mass="12979">MESFELIQYLQNKRRELSHALSESKKRGIALADAERQYKKEKAKFIAKARIEKVAVTLIGDLAKGHPEISELRHKRDVAKVLYWNAQEAINVYKLECRLVEAQIKREWEDA</sequence>
<dbReference type="EMBL" id="CACRUX010000101">
    <property type="protein sequence ID" value="VYU52999.1"/>
    <property type="molecule type" value="Genomic_DNA"/>
</dbReference>
<evidence type="ECO:0000313" key="1">
    <source>
        <dbReference type="EMBL" id="VYU52999.1"/>
    </source>
</evidence>
<proteinExistence type="predicted"/>
<reference evidence="1" key="1">
    <citation type="submission" date="2019-11" db="EMBL/GenBank/DDBJ databases">
        <authorList>
            <person name="Feng L."/>
        </authorList>
    </citation>
    <scope>NUCLEOTIDE SEQUENCE</scope>
    <source>
        <strain evidence="1">VrattiLFYP33</strain>
    </source>
</reference>